<keyword evidence="3" id="KW-0479">Metal-binding</keyword>
<dbReference type="SUPFAM" id="SSF52467">
    <property type="entry name" value="DHS-like NAD/FAD-binding domain"/>
    <property type="match status" value="1"/>
</dbReference>
<accession>A0ABQ9XCL8</accession>
<dbReference type="EC" id="2.3.1.286" evidence="6"/>
<dbReference type="PROSITE" id="PS50305">
    <property type="entry name" value="SIRTUIN"/>
    <property type="match status" value="1"/>
</dbReference>
<keyword evidence="6" id="KW-0012">Acyltransferase</keyword>
<dbReference type="InterPro" id="IPR026591">
    <property type="entry name" value="Sirtuin_cat_small_dom_sf"/>
</dbReference>
<keyword evidence="7" id="KW-1185">Reference proteome</keyword>
<dbReference type="InterPro" id="IPR050134">
    <property type="entry name" value="NAD-dep_sirtuin_deacylases"/>
</dbReference>
<feature type="binding site" evidence="3">
    <location>
        <position position="180"/>
    </location>
    <ligand>
        <name>Zn(2+)</name>
        <dbReference type="ChEBI" id="CHEBI:29105"/>
    </ligand>
</feature>
<comment type="caution">
    <text evidence="6">The sequence shown here is derived from an EMBL/GenBank/DDBJ whole genome shotgun (WGS) entry which is preliminary data.</text>
</comment>
<feature type="binding site" evidence="3">
    <location>
        <position position="183"/>
    </location>
    <ligand>
        <name>Zn(2+)</name>
        <dbReference type="ChEBI" id="CHEBI:29105"/>
    </ligand>
</feature>
<dbReference type="EMBL" id="JARBJD010000140">
    <property type="protein sequence ID" value="KAK2950248.1"/>
    <property type="molecule type" value="Genomic_DNA"/>
</dbReference>
<dbReference type="GO" id="GO:0034979">
    <property type="term" value="F:NAD-dependent protein lysine deacetylase activity"/>
    <property type="evidence" value="ECO:0007669"/>
    <property type="project" value="UniProtKB-EC"/>
</dbReference>
<organism evidence="6 7">
    <name type="scientific">Blattamonas nauphoetae</name>
    <dbReference type="NCBI Taxonomy" id="2049346"/>
    <lineage>
        <taxon>Eukaryota</taxon>
        <taxon>Metamonada</taxon>
        <taxon>Preaxostyla</taxon>
        <taxon>Oxymonadida</taxon>
        <taxon>Blattamonas</taxon>
    </lineage>
</organism>
<feature type="region of interest" description="Disordered" evidence="4">
    <location>
        <begin position="595"/>
        <end position="621"/>
    </location>
</feature>
<reference evidence="6 7" key="1">
    <citation type="journal article" date="2022" name="bioRxiv">
        <title>Genomics of Preaxostyla Flagellates Illuminates Evolutionary Transitions and the Path Towards Mitochondrial Loss.</title>
        <authorList>
            <person name="Novak L.V.F."/>
            <person name="Treitli S.C."/>
            <person name="Pyrih J."/>
            <person name="Halakuc P."/>
            <person name="Pipaliya S.V."/>
            <person name="Vacek V."/>
            <person name="Brzon O."/>
            <person name="Soukal P."/>
            <person name="Eme L."/>
            <person name="Dacks J.B."/>
            <person name="Karnkowska A."/>
            <person name="Elias M."/>
            <person name="Hampl V."/>
        </authorList>
    </citation>
    <scope>NUCLEOTIDE SEQUENCE [LARGE SCALE GENOMIC DNA]</scope>
    <source>
        <strain evidence="6">NAU3</strain>
        <tissue evidence="6">Gut</tissue>
    </source>
</reference>
<dbReference type="Proteomes" id="UP001281761">
    <property type="component" value="Unassembled WGS sequence"/>
</dbReference>
<sequence>MSSIDQRVEVDASLKALAHSIRTGSNILFITGAGLSVASGIAPYRGTKNAIWSKFVVDWGTKMRFKKNPSLWWNQYWLRTHETLQFINAKPNSGHIAIAQLSKLGHVKVITQNIDRLHHKTCLNHDCIVEIHGRLGYYRCVNHECPFSNAGYVDHINYDKLAINGTSLETNDLIIQPPLCPNCGDFLMPLSLLFDETYNSHSYYDWDSAAKWMVDCDSMVFVGTSFSVGITQTALEIAGAYGKPVYSFNLYEENLAVPFEMPSFHHVIGKAEFTLPTLFRYVLKAHSVLYSVPQWLRDVSVTFLSSTHNYRLLRDIEKEEEAEVGSTGTVTLGSMRRRTVDEQLSGAENKTVGPLGRQRECVCGNCVHVPLHLPSLLPSTISSTQLVAMKTQQNDEIHHPQPIIPITHHDIPTLLALPSMEKRGNTKQQHNQPKQNTPLSIAQARNELSWDQIKDMPVDLDDPDEVDALYERLIPSITQPDGSCPSFITQLPLSHPSASLNMTFSPPDTSEKFGVCDICGTLEKFSEHTVDGIHAYSTIRRPRLYLPQTRFVGNEGYINTKVFPLLHPTPFFHTHTATSGYQHCYSITPKLPLTMIPDPEKKKKKSKGDEKKIGEKRGKPG</sequence>
<evidence type="ECO:0000313" key="6">
    <source>
        <dbReference type="EMBL" id="KAK2950248.1"/>
    </source>
</evidence>
<feature type="binding site" evidence="3">
    <location>
        <position position="145"/>
    </location>
    <ligand>
        <name>Zn(2+)</name>
        <dbReference type="ChEBI" id="CHEBI:29105"/>
    </ligand>
</feature>
<proteinExistence type="predicted"/>
<evidence type="ECO:0000313" key="7">
    <source>
        <dbReference type="Proteomes" id="UP001281761"/>
    </source>
</evidence>
<feature type="domain" description="Deacetylase sirtuin-type" evidence="5">
    <location>
        <begin position="7"/>
        <end position="285"/>
    </location>
</feature>
<evidence type="ECO:0000256" key="4">
    <source>
        <dbReference type="SAM" id="MobiDB-lite"/>
    </source>
</evidence>
<dbReference type="Gene3D" id="3.30.1600.10">
    <property type="entry name" value="SIR2/SIRT2 'Small Domain"/>
    <property type="match status" value="1"/>
</dbReference>
<dbReference type="InterPro" id="IPR003000">
    <property type="entry name" value="Sirtuin"/>
</dbReference>
<dbReference type="InterPro" id="IPR029035">
    <property type="entry name" value="DHS-like_NAD/FAD-binding_dom"/>
</dbReference>
<dbReference type="InterPro" id="IPR026590">
    <property type="entry name" value="Ssirtuin_cat_dom"/>
</dbReference>
<dbReference type="Gene3D" id="3.40.50.1220">
    <property type="entry name" value="TPP-binding domain"/>
    <property type="match status" value="1"/>
</dbReference>
<dbReference type="PANTHER" id="PTHR11085:SF10">
    <property type="entry name" value="NAD-DEPENDENT PROTEIN DEACYLASE SIRTUIN-5, MITOCHONDRIAL-RELATED"/>
    <property type="match status" value="1"/>
</dbReference>
<feature type="binding site" evidence="3">
    <location>
        <position position="140"/>
    </location>
    <ligand>
        <name>Zn(2+)</name>
        <dbReference type="ChEBI" id="CHEBI:29105"/>
    </ligand>
</feature>
<evidence type="ECO:0000256" key="2">
    <source>
        <dbReference type="ARBA" id="ARBA00023027"/>
    </source>
</evidence>
<feature type="active site" description="Proton acceptor" evidence="3">
    <location>
        <position position="132"/>
    </location>
</feature>
<keyword evidence="1 6" id="KW-0808">Transferase</keyword>
<evidence type="ECO:0000256" key="3">
    <source>
        <dbReference type="PROSITE-ProRule" id="PRU00236"/>
    </source>
</evidence>
<gene>
    <name evidence="6" type="ORF">BLNAU_14832</name>
</gene>
<dbReference type="Pfam" id="PF02146">
    <property type="entry name" value="SIR2"/>
    <property type="match status" value="1"/>
</dbReference>
<keyword evidence="2" id="KW-0520">NAD</keyword>
<evidence type="ECO:0000259" key="5">
    <source>
        <dbReference type="PROSITE" id="PS50305"/>
    </source>
</evidence>
<feature type="compositionally biased region" description="Basic and acidic residues" evidence="4">
    <location>
        <begin position="607"/>
        <end position="621"/>
    </location>
</feature>
<keyword evidence="3" id="KW-0862">Zinc</keyword>
<evidence type="ECO:0000256" key="1">
    <source>
        <dbReference type="ARBA" id="ARBA00022679"/>
    </source>
</evidence>
<dbReference type="PANTHER" id="PTHR11085">
    <property type="entry name" value="NAD-DEPENDENT PROTEIN DEACYLASE SIRTUIN-5, MITOCHONDRIAL-RELATED"/>
    <property type="match status" value="1"/>
</dbReference>
<protein>
    <submittedName>
        <fullName evidence="6">NAD-dependent deacetylase sir2E</fullName>
        <ecNumber evidence="6">2.3.1.286</ecNumber>
    </submittedName>
</protein>
<name>A0ABQ9XCL8_9EUKA</name>